<dbReference type="PROSITE" id="PS51257">
    <property type="entry name" value="PROKAR_LIPOPROTEIN"/>
    <property type="match status" value="1"/>
</dbReference>
<dbReference type="KEGG" id="wei:EQG49_08730"/>
<dbReference type="Gene3D" id="3.40.190.10">
    <property type="entry name" value="Periplasmic binding protein-like II"/>
    <property type="match status" value="1"/>
</dbReference>
<accession>A0A4P6YUT1</accession>
<name>A0A4P6YUT1_9LACO</name>
<dbReference type="CDD" id="cd13608">
    <property type="entry name" value="PBP2_OpuCC_like"/>
    <property type="match status" value="1"/>
</dbReference>
<dbReference type="Gene3D" id="3.40.190.120">
    <property type="entry name" value="Osmoprotection protein (prox), domain 2"/>
    <property type="match status" value="1"/>
</dbReference>
<dbReference type="RefSeq" id="WP_133363631.1">
    <property type="nucleotide sequence ID" value="NZ_CP037940.1"/>
</dbReference>
<evidence type="ECO:0000259" key="1">
    <source>
        <dbReference type="Pfam" id="PF04069"/>
    </source>
</evidence>
<sequence>MRKARYYLLILLLPLLVGLSGCGLPGLGSSGKDAIKVSSVSTTESQILANMIAELVEHETNEKVELVNNLGSSIVVQQSMMQGSSDISAGRYDGTEITATLKMKPTKDPVKAQEIVKTQFLKRYNQTWFPTYGFADTYAFMVSDATAKKYHLETISDLAKVGSKLSAGVDSSWLNRVGDGYPAFQKAYGFKFKKATPMQVGLVYDSLAAKKMDVVLGYSTDGRIKSYHLKVLKDDRQFFPPYNCSLVATNQILKAHPELKPLLSRLDGKIDLTTMQNLNYEVDNNLLEPSVVAHNFLVKHNYFRAGGAK</sequence>
<proteinExistence type="predicted"/>
<dbReference type="GO" id="GO:0022857">
    <property type="term" value="F:transmembrane transporter activity"/>
    <property type="evidence" value="ECO:0007669"/>
    <property type="project" value="InterPro"/>
</dbReference>
<dbReference type="AlphaFoldDB" id="A0A4P6YUT1"/>
<reference evidence="3" key="1">
    <citation type="submission" date="2019-03" db="EMBL/GenBank/DDBJ databases">
        <title>Weissella sp. 26KH-42 Genome sequencing.</title>
        <authorList>
            <person name="Heo J."/>
            <person name="Kim S.-J."/>
            <person name="Kim J.-S."/>
            <person name="Hong S.-B."/>
            <person name="Kwon S.-W."/>
        </authorList>
    </citation>
    <scope>NUCLEOTIDE SEQUENCE [LARGE SCALE GENOMIC DNA]</scope>
    <source>
        <strain evidence="3">26KH-42</strain>
    </source>
</reference>
<dbReference type="InterPro" id="IPR007210">
    <property type="entry name" value="ABC_Gly_betaine_transp_sub-bd"/>
</dbReference>
<organism evidence="2 3">
    <name type="scientific">Periweissella cryptocerci</name>
    <dbReference type="NCBI Taxonomy" id="2506420"/>
    <lineage>
        <taxon>Bacteria</taxon>
        <taxon>Bacillati</taxon>
        <taxon>Bacillota</taxon>
        <taxon>Bacilli</taxon>
        <taxon>Lactobacillales</taxon>
        <taxon>Lactobacillaceae</taxon>
        <taxon>Periweissella</taxon>
    </lineage>
</organism>
<keyword evidence="3" id="KW-1185">Reference proteome</keyword>
<protein>
    <submittedName>
        <fullName evidence="2">Osmoprotectant ABC transporter substrate-binding protein</fullName>
    </submittedName>
</protein>
<feature type="domain" description="ABC-type glycine betaine transport system substrate-binding" evidence="1">
    <location>
        <begin position="34"/>
        <end position="297"/>
    </location>
</feature>
<gene>
    <name evidence="2" type="ORF">EQG49_08730</name>
</gene>
<dbReference type="EMBL" id="CP037940">
    <property type="protein sequence ID" value="QBO36554.1"/>
    <property type="molecule type" value="Genomic_DNA"/>
</dbReference>
<dbReference type="GO" id="GO:0043190">
    <property type="term" value="C:ATP-binding cassette (ABC) transporter complex"/>
    <property type="evidence" value="ECO:0007669"/>
    <property type="project" value="InterPro"/>
</dbReference>
<dbReference type="SUPFAM" id="SSF53850">
    <property type="entry name" value="Periplasmic binding protein-like II"/>
    <property type="match status" value="1"/>
</dbReference>
<dbReference type="OrthoDB" id="9801163at2"/>
<dbReference type="Proteomes" id="UP000292886">
    <property type="component" value="Chromosome"/>
</dbReference>
<dbReference type="Pfam" id="PF04069">
    <property type="entry name" value="OpuAC"/>
    <property type="match status" value="1"/>
</dbReference>
<evidence type="ECO:0000313" key="3">
    <source>
        <dbReference type="Proteomes" id="UP000292886"/>
    </source>
</evidence>
<evidence type="ECO:0000313" key="2">
    <source>
        <dbReference type="EMBL" id="QBO36554.1"/>
    </source>
</evidence>